<dbReference type="Pfam" id="PF07690">
    <property type="entry name" value="MFS_1"/>
    <property type="match status" value="1"/>
</dbReference>
<sequence>MHLPQVRDFAILAGLEAGVRGMLMSVMPLVIYRAYPDASLVSWIYLGVGIVSLLFGLMVPSLAALLMRRWMYTAGTAFYLLGVALALTQVPVLSALALGVLSLGTVTCAVCLNAYVLDYVARTNLARSESMRLLFSGPSWVVGPITGVWLLNWWTPAPFIVAGLFALVQMAMFWRLRMGNGKQITRARSQAPQPLAYLGRFVHQPRLVAGWLFAVIRSCGWWVYVVYLPIYCVENGLGNAVGAAALSASNMTLFAAPLLMVVVRRVGVRNAVSGAFAVGGAFFIGGWMLTASPWMAVASLYIASVLLIMLDVCGSLPFLMAVKPSERTEMSAVYSSYRDASGIVTPAVAGLVLLSMPIAGLFAVCGGGMLWAAWLARGLHPRLGEARPRFST</sequence>
<dbReference type="SUPFAM" id="SSF103473">
    <property type="entry name" value="MFS general substrate transporter"/>
    <property type="match status" value="1"/>
</dbReference>
<name>A0ABW2AZG1_9RHOB</name>
<feature type="transmembrane region" description="Helical" evidence="4">
    <location>
        <begin position="133"/>
        <end position="151"/>
    </location>
</feature>
<evidence type="ECO:0000256" key="4">
    <source>
        <dbReference type="SAM" id="Phobius"/>
    </source>
</evidence>
<dbReference type="InterPro" id="IPR036259">
    <property type="entry name" value="MFS_trans_sf"/>
</dbReference>
<dbReference type="Gene3D" id="1.20.1250.20">
    <property type="entry name" value="MFS general substrate transporter like domains"/>
    <property type="match status" value="1"/>
</dbReference>
<evidence type="ECO:0000256" key="2">
    <source>
        <dbReference type="ARBA" id="ARBA00022989"/>
    </source>
</evidence>
<gene>
    <name evidence="5" type="ORF">ACFQFQ_03100</name>
</gene>
<feature type="transmembrane region" description="Helical" evidence="4">
    <location>
        <begin position="78"/>
        <end position="97"/>
    </location>
</feature>
<keyword evidence="1 4" id="KW-0812">Transmembrane</keyword>
<evidence type="ECO:0000256" key="3">
    <source>
        <dbReference type="ARBA" id="ARBA00023136"/>
    </source>
</evidence>
<accession>A0ABW2AZG1</accession>
<feature type="transmembrane region" description="Helical" evidence="4">
    <location>
        <begin position="43"/>
        <end position="66"/>
    </location>
</feature>
<comment type="caution">
    <text evidence="5">The sequence shown here is derived from an EMBL/GenBank/DDBJ whole genome shotgun (WGS) entry which is preliminary data.</text>
</comment>
<feature type="transmembrane region" description="Helical" evidence="4">
    <location>
        <begin position="207"/>
        <end position="228"/>
    </location>
</feature>
<dbReference type="EMBL" id="JBHSWG010000001">
    <property type="protein sequence ID" value="MFC6758717.1"/>
    <property type="molecule type" value="Genomic_DNA"/>
</dbReference>
<evidence type="ECO:0000313" key="5">
    <source>
        <dbReference type="EMBL" id="MFC6758717.1"/>
    </source>
</evidence>
<protein>
    <submittedName>
        <fullName evidence="5">MFS transporter</fullName>
    </submittedName>
</protein>
<reference evidence="6" key="1">
    <citation type="journal article" date="2019" name="Int. J. Syst. Evol. Microbiol.">
        <title>The Global Catalogue of Microorganisms (GCM) 10K type strain sequencing project: providing services to taxonomists for standard genome sequencing and annotation.</title>
        <authorList>
            <consortium name="The Broad Institute Genomics Platform"/>
            <consortium name="The Broad Institute Genome Sequencing Center for Infectious Disease"/>
            <person name="Wu L."/>
            <person name="Ma J."/>
        </authorList>
    </citation>
    <scope>NUCLEOTIDE SEQUENCE [LARGE SCALE GENOMIC DNA]</scope>
    <source>
        <strain evidence="6">CCUG 66188</strain>
    </source>
</reference>
<keyword evidence="3 4" id="KW-0472">Membrane</keyword>
<organism evidence="5 6">
    <name type="scientific">Sulfitobacter porphyrae</name>
    <dbReference type="NCBI Taxonomy" id="1246864"/>
    <lineage>
        <taxon>Bacteria</taxon>
        <taxon>Pseudomonadati</taxon>
        <taxon>Pseudomonadota</taxon>
        <taxon>Alphaproteobacteria</taxon>
        <taxon>Rhodobacterales</taxon>
        <taxon>Roseobacteraceae</taxon>
        <taxon>Sulfitobacter</taxon>
    </lineage>
</organism>
<feature type="transmembrane region" description="Helical" evidence="4">
    <location>
        <begin position="103"/>
        <end position="121"/>
    </location>
</feature>
<feature type="transmembrane region" description="Helical" evidence="4">
    <location>
        <begin position="157"/>
        <end position="176"/>
    </location>
</feature>
<evidence type="ECO:0000313" key="6">
    <source>
        <dbReference type="Proteomes" id="UP001596353"/>
    </source>
</evidence>
<feature type="transmembrane region" description="Helical" evidence="4">
    <location>
        <begin position="275"/>
        <end position="294"/>
    </location>
</feature>
<feature type="transmembrane region" description="Helical" evidence="4">
    <location>
        <begin position="300"/>
        <end position="322"/>
    </location>
</feature>
<feature type="transmembrane region" description="Helical" evidence="4">
    <location>
        <begin position="9"/>
        <end position="31"/>
    </location>
</feature>
<keyword evidence="6" id="KW-1185">Reference proteome</keyword>
<evidence type="ECO:0000256" key="1">
    <source>
        <dbReference type="ARBA" id="ARBA00022692"/>
    </source>
</evidence>
<dbReference type="InterPro" id="IPR011701">
    <property type="entry name" value="MFS"/>
</dbReference>
<dbReference type="Proteomes" id="UP001596353">
    <property type="component" value="Unassembled WGS sequence"/>
</dbReference>
<keyword evidence="2 4" id="KW-1133">Transmembrane helix</keyword>
<feature type="transmembrane region" description="Helical" evidence="4">
    <location>
        <begin position="240"/>
        <end position="263"/>
    </location>
</feature>
<proteinExistence type="predicted"/>
<feature type="transmembrane region" description="Helical" evidence="4">
    <location>
        <begin position="343"/>
        <end position="374"/>
    </location>
</feature>